<proteinExistence type="predicted"/>
<keyword evidence="7" id="KW-1185">Reference proteome</keyword>
<sequence>MEKIKGKYEIILGFATLIISLSAFKDELSQINLELGFIKISLSQYFLYSVFGFCLCLYFYIIEHAVRETKIGQWKIFDYLIAIAYGTFIFILISPILVLLNILSVKIYNYFLQKTEEEKAEVLSLILTIINGISVIVSFVGGKKLFKKHQEDIKEAAENKQITEIESAKRLYADGYYASSILESFKALESFLQKKIIEKNHRAPRALYELLQTSFKLKIIKKEDSEKMSALIRMRNSAAHNTEIVLTKDDANNVLLFITEIMSR</sequence>
<dbReference type="EMBL" id="NASZ01000017">
    <property type="protein sequence ID" value="MBD0725763.1"/>
    <property type="molecule type" value="Genomic_DNA"/>
</dbReference>
<name>A0ABR7UU19_9FLAO</name>
<evidence type="ECO:0008006" key="8">
    <source>
        <dbReference type="Google" id="ProtNLM"/>
    </source>
</evidence>
<evidence type="ECO:0000313" key="6">
    <source>
        <dbReference type="EMBL" id="MBD0725763.1"/>
    </source>
</evidence>
<evidence type="ECO:0000313" key="7">
    <source>
        <dbReference type="Proteomes" id="UP000661715"/>
    </source>
</evidence>
<reference evidence="6 7" key="1">
    <citation type="journal article" date="2020" name="Microbiol. Res.">
        <title>Flavobacterium pokkalii sp. nov., a novel plant growth promoting native rhizobacteria isolated from pokkali rice grown in coastal saline affected agricultural regions of southern India, Kerala.</title>
        <authorList>
            <person name="Menon R.R."/>
            <person name="Kumari S."/>
            <person name="Viver T."/>
            <person name="Rameshkumar N."/>
        </authorList>
    </citation>
    <scope>NUCLEOTIDE SEQUENCE [LARGE SCALE GENOMIC DNA]</scope>
    <source>
        <strain evidence="6 7">L1I52</strain>
    </source>
</reference>
<keyword evidence="3 5" id="KW-1133">Transmembrane helix</keyword>
<dbReference type="Proteomes" id="UP000661715">
    <property type="component" value="Unassembled WGS sequence"/>
</dbReference>
<evidence type="ECO:0000256" key="2">
    <source>
        <dbReference type="ARBA" id="ARBA00022692"/>
    </source>
</evidence>
<dbReference type="RefSeq" id="WP_188220939.1">
    <property type="nucleotide sequence ID" value="NZ_NASZ01000017.1"/>
</dbReference>
<feature type="transmembrane region" description="Helical" evidence="5">
    <location>
        <begin position="45"/>
        <end position="66"/>
    </location>
</feature>
<keyword evidence="2 5" id="KW-0812">Transmembrane</keyword>
<keyword evidence="4 5" id="KW-0472">Membrane</keyword>
<comment type="caution">
    <text evidence="6">The sequence shown here is derived from an EMBL/GenBank/DDBJ whole genome shotgun (WGS) entry which is preliminary data.</text>
</comment>
<dbReference type="SUPFAM" id="SSF90123">
    <property type="entry name" value="ABC transporter transmembrane region"/>
    <property type="match status" value="1"/>
</dbReference>
<evidence type="ECO:0000256" key="1">
    <source>
        <dbReference type="ARBA" id="ARBA00004651"/>
    </source>
</evidence>
<dbReference type="InterPro" id="IPR036640">
    <property type="entry name" value="ABC1_TM_sf"/>
</dbReference>
<comment type="subcellular location">
    <subcellularLocation>
        <location evidence="1">Cell membrane</location>
        <topology evidence="1">Multi-pass membrane protein</topology>
    </subcellularLocation>
</comment>
<evidence type="ECO:0000256" key="3">
    <source>
        <dbReference type="ARBA" id="ARBA00022989"/>
    </source>
</evidence>
<feature type="transmembrane region" description="Helical" evidence="5">
    <location>
        <begin position="122"/>
        <end position="141"/>
    </location>
</feature>
<protein>
    <recommendedName>
        <fullName evidence="8">HEPN domain-containing protein</fullName>
    </recommendedName>
</protein>
<feature type="transmembrane region" description="Helical" evidence="5">
    <location>
        <begin position="78"/>
        <end position="102"/>
    </location>
</feature>
<dbReference type="Gene3D" id="1.20.1560.10">
    <property type="entry name" value="ABC transporter type 1, transmembrane domain"/>
    <property type="match status" value="1"/>
</dbReference>
<evidence type="ECO:0000256" key="5">
    <source>
        <dbReference type="SAM" id="Phobius"/>
    </source>
</evidence>
<gene>
    <name evidence="6" type="ORF">B6A10_11275</name>
</gene>
<accession>A0ABR7UU19</accession>
<evidence type="ECO:0000256" key="4">
    <source>
        <dbReference type="ARBA" id="ARBA00023136"/>
    </source>
</evidence>
<organism evidence="6 7">
    <name type="scientific">Flavobacterium pokkalii</name>
    <dbReference type="NCBI Taxonomy" id="1940408"/>
    <lineage>
        <taxon>Bacteria</taxon>
        <taxon>Pseudomonadati</taxon>
        <taxon>Bacteroidota</taxon>
        <taxon>Flavobacteriia</taxon>
        <taxon>Flavobacteriales</taxon>
        <taxon>Flavobacteriaceae</taxon>
        <taxon>Flavobacterium</taxon>
    </lineage>
</organism>